<accession>A0A0K2UL93</accession>
<organism evidence="1">
    <name type="scientific">Lepeophtheirus salmonis</name>
    <name type="common">Salmon louse</name>
    <name type="synonym">Caligus salmonis</name>
    <dbReference type="NCBI Taxonomy" id="72036"/>
    <lineage>
        <taxon>Eukaryota</taxon>
        <taxon>Metazoa</taxon>
        <taxon>Ecdysozoa</taxon>
        <taxon>Arthropoda</taxon>
        <taxon>Crustacea</taxon>
        <taxon>Multicrustacea</taxon>
        <taxon>Hexanauplia</taxon>
        <taxon>Copepoda</taxon>
        <taxon>Siphonostomatoida</taxon>
        <taxon>Caligidae</taxon>
        <taxon>Lepeophtheirus</taxon>
    </lineage>
</organism>
<reference evidence="1" key="1">
    <citation type="submission" date="2014-05" db="EMBL/GenBank/DDBJ databases">
        <authorList>
            <person name="Chronopoulou M."/>
        </authorList>
    </citation>
    <scope>NUCLEOTIDE SEQUENCE</scope>
    <source>
        <tissue evidence="1">Whole organism</tissue>
    </source>
</reference>
<dbReference type="AlphaFoldDB" id="A0A0K2UL93"/>
<protein>
    <submittedName>
        <fullName evidence="1">Uncharacterized protein</fullName>
    </submittedName>
</protein>
<evidence type="ECO:0000313" key="1">
    <source>
        <dbReference type="EMBL" id="CDW38845.1"/>
    </source>
</evidence>
<sequence length="81" mass="9542">MRIITRYTTNSKIEYSDNHIEINSQIHKEKSVPKYPLKKFSTKSCLSLVVRMQVNGPFSTKSLYKDFKYLVDNKIPFCHGR</sequence>
<dbReference type="EMBL" id="HACA01021484">
    <property type="protein sequence ID" value="CDW38845.1"/>
    <property type="molecule type" value="Transcribed_RNA"/>
</dbReference>
<proteinExistence type="predicted"/>
<name>A0A0K2UL93_LEPSM</name>